<dbReference type="Proteomes" id="UP000229434">
    <property type="component" value="Unassembled WGS sequence"/>
</dbReference>
<evidence type="ECO:0000313" key="1">
    <source>
        <dbReference type="EMBL" id="PIT58207.1"/>
    </source>
</evidence>
<gene>
    <name evidence="1" type="ORF">BHC49_02470</name>
</gene>
<sequence>MPAKRFLAVNKYLCHIVATKPAIAQVKRQISKHYLSIQTICLHSCMAGLYSGKQYIFRYQNNFAIKTE</sequence>
<proteinExistence type="predicted"/>
<evidence type="ECO:0000313" key="2">
    <source>
        <dbReference type="Proteomes" id="UP000229434"/>
    </source>
</evidence>
<reference evidence="1 2" key="1">
    <citation type="journal article" date="2017" name="MBio">
        <title>Type VI secretion-mediated competition in the bee gut microbiome.</title>
        <authorList>
            <person name="Steele M.I."/>
            <person name="Kwong W.K."/>
            <person name="Powell J.E."/>
            <person name="Whiteley M."/>
            <person name="Moran N.A."/>
        </authorList>
    </citation>
    <scope>NUCLEOTIDE SEQUENCE [LARGE SCALE GENOMIC DNA]</scope>
    <source>
        <strain evidence="1 2">Nev3CBA3</strain>
    </source>
</reference>
<protein>
    <submittedName>
        <fullName evidence="1">Uncharacterized protein</fullName>
    </submittedName>
</protein>
<dbReference type="EMBL" id="MEIS01000058">
    <property type="protein sequence ID" value="PIT58207.1"/>
    <property type="molecule type" value="Genomic_DNA"/>
</dbReference>
<comment type="caution">
    <text evidence="1">The sequence shown here is derived from an EMBL/GenBank/DDBJ whole genome shotgun (WGS) entry which is preliminary data.</text>
</comment>
<organism evidence="1 2">
    <name type="scientific">Snodgrassella alvi</name>
    <dbReference type="NCBI Taxonomy" id="1196083"/>
    <lineage>
        <taxon>Bacteria</taxon>
        <taxon>Pseudomonadati</taxon>
        <taxon>Pseudomonadota</taxon>
        <taxon>Betaproteobacteria</taxon>
        <taxon>Neisseriales</taxon>
        <taxon>Neisseriaceae</taxon>
        <taxon>Snodgrassella</taxon>
    </lineage>
</organism>
<name>A0A2N9Y0C3_9NEIS</name>
<dbReference type="AlphaFoldDB" id="A0A2N9Y0C3"/>
<accession>A0A2N9Y0C3</accession>